<name>A0A934LXH1_9RHOB</name>
<evidence type="ECO:0000313" key="4">
    <source>
        <dbReference type="Proteomes" id="UP000613255"/>
    </source>
</evidence>
<comment type="caution">
    <text evidence="3">The sequence shown here is derived from an EMBL/GenBank/DDBJ whole genome shotgun (WGS) entry which is preliminary data.</text>
</comment>
<comment type="similarity">
    <text evidence="1">Belongs to the 4-hydroxybenzoyl-CoA thioesterase family.</text>
</comment>
<dbReference type="InterPro" id="IPR008272">
    <property type="entry name" value="HB-CoA_thioesterase_AS"/>
</dbReference>
<dbReference type="InterPro" id="IPR006684">
    <property type="entry name" value="YbgC/YbaW"/>
</dbReference>
<dbReference type="CDD" id="cd00586">
    <property type="entry name" value="4HBT"/>
    <property type="match status" value="1"/>
</dbReference>
<gene>
    <name evidence="3" type="primary">ybgC</name>
    <name evidence="3" type="ORF">JAO82_01870</name>
</gene>
<evidence type="ECO:0000256" key="2">
    <source>
        <dbReference type="ARBA" id="ARBA00022801"/>
    </source>
</evidence>
<proteinExistence type="inferred from homology"/>
<reference evidence="3" key="1">
    <citation type="submission" date="2020-12" db="EMBL/GenBank/DDBJ databases">
        <title>Pontibaca salina gen. nov., sp. nov., isolated from marine sediment.</title>
        <authorList>
            <person name="Bo J."/>
            <person name="Wang S."/>
            <person name="Song X."/>
            <person name="Du Z."/>
        </authorList>
    </citation>
    <scope>NUCLEOTIDE SEQUENCE</scope>
    <source>
        <strain evidence="3">S1109L</strain>
    </source>
</reference>
<dbReference type="Gene3D" id="3.10.129.10">
    <property type="entry name" value="Hotdog Thioesterase"/>
    <property type="match status" value="1"/>
</dbReference>
<dbReference type="InterPro" id="IPR029069">
    <property type="entry name" value="HotDog_dom_sf"/>
</dbReference>
<dbReference type="InterPro" id="IPR050563">
    <property type="entry name" value="4-hydroxybenzoyl-CoA_TE"/>
</dbReference>
<evidence type="ECO:0000313" key="3">
    <source>
        <dbReference type="EMBL" id="MBI6628617.1"/>
    </source>
</evidence>
<keyword evidence="4" id="KW-1185">Reference proteome</keyword>
<dbReference type="RefSeq" id="WP_198684627.1">
    <property type="nucleotide sequence ID" value="NZ_JAEIJD010000001.1"/>
</dbReference>
<organism evidence="3 4">
    <name type="scientific">Pontibaca salina</name>
    <dbReference type="NCBI Taxonomy" id="2795731"/>
    <lineage>
        <taxon>Bacteria</taxon>
        <taxon>Pseudomonadati</taxon>
        <taxon>Pseudomonadota</taxon>
        <taxon>Alphaproteobacteria</taxon>
        <taxon>Rhodobacterales</taxon>
        <taxon>Roseobacteraceae</taxon>
        <taxon>Pontibaca</taxon>
    </lineage>
</organism>
<dbReference type="PROSITE" id="PS01328">
    <property type="entry name" value="4HBCOA_THIOESTERASE"/>
    <property type="match status" value="1"/>
</dbReference>
<dbReference type="EMBL" id="JAEIJD010000001">
    <property type="protein sequence ID" value="MBI6628617.1"/>
    <property type="molecule type" value="Genomic_DNA"/>
</dbReference>
<evidence type="ECO:0000256" key="1">
    <source>
        <dbReference type="ARBA" id="ARBA00005953"/>
    </source>
</evidence>
<dbReference type="AlphaFoldDB" id="A0A934LXH1"/>
<dbReference type="PIRSF" id="PIRSF003230">
    <property type="entry name" value="YbgC"/>
    <property type="match status" value="1"/>
</dbReference>
<dbReference type="Pfam" id="PF13279">
    <property type="entry name" value="4HBT_2"/>
    <property type="match status" value="1"/>
</dbReference>
<dbReference type="NCBIfam" id="TIGR00051">
    <property type="entry name" value="YbgC/FadM family acyl-CoA thioesterase"/>
    <property type="match status" value="1"/>
</dbReference>
<dbReference type="PANTHER" id="PTHR31793">
    <property type="entry name" value="4-HYDROXYBENZOYL-COA THIOESTERASE FAMILY MEMBER"/>
    <property type="match status" value="1"/>
</dbReference>
<dbReference type="FunFam" id="3.10.129.10:FF:000004">
    <property type="entry name" value="Tol-pal system-associated acyl-CoA thioesterase"/>
    <property type="match status" value="1"/>
</dbReference>
<protein>
    <submittedName>
        <fullName evidence="3">Tol-pal system-associated acyl-CoA thioesterase</fullName>
    </submittedName>
</protein>
<accession>A0A934LXH1</accession>
<dbReference type="GO" id="GO:0047617">
    <property type="term" value="F:fatty acyl-CoA hydrolase activity"/>
    <property type="evidence" value="ECO:0007669"/>
    <property type="project" value="TreeGrafter"/>
</dbReference>
<dbReference type="InterPro" id="IPR014166">
    <property type="entry name" value="Tol-Pal_acyl-CoA_thioesterase"/>
</dbReference>
<dbReference type="Proteomes" id="UP000613255">
    <property type="component" value="Unassembled WGS sequence"/>
</dbReference>
<dbReference type="NCBIfam" id="TIGR02799">
    <property type="entry name" value="thio_ybgC"/>
    <property type="match status" value="1"/>
</dbReference>
<keyword evidence="2" id="KW-0378">Hydrolase</keyword>
<sequence>MSHKFPVRVYYEDTDMGGVVYHANYLRYIERARSDWVRALGNDQNAMRDAGFVWVVRRVEADYLAAARFDDELVVETAIAEMSGARMVLDQVVSREGDAIFRARVTVVCMSQSGRPVRLPAEIRVLGK</sequence>
<dbReference type="SUPFAM" id="SSF54637">
    <property type="entry name" value="Thioesterase/thiol ester dehydrase-isomerase"/>
    <property type="match status" value="1"/>
</dbReference>
<dbReference type="PANTHER" id="PTHR31793:SF37">
    <property type="entry name" value="ACYL-COA THIOESTER HYDROLASE YBGC"/>
    <property type="match status" value="1"/>
</dbReference>